<keyword evidence="3" id="KW-1185">Reference proteome</keyword>
<dbReference type="InterPro" id="IPR051321">
    <property type="entry name" value="PHA/PHB_synthase"/>
</dbReference>
<dbReference type="GO" id="GO:0016787">
    <property type="term" value="F:hydrolase activity"/>
    <property type="evidence" value="ECO:0007669"/>
    <property type="project" value="UniProtKB-KW"/>
</dbReference>
<reference evidence="2 3" key="2">
    <citation type="submission" date="2020-06" db="EMBL/GenBank/DDBJ databases">
        <title>Antribacter stalactiti gen. nov., sp. nov., a new member of the family Nacardiaceae isolated from a cave.</title>
        <authorList>
            <person name="Kim I.S."/>
        </authorList>
    </citation>
    <scope>NUCLEOTIDE SEQUENCE [LARGE SCALE GENOMIC DNA]</scope>
    <source>
        <strain evidence="2 3">YC2-7</strain>
    </source>
</reference>
<protein>
    <submittedName>
        <fullName evidence="2">Alpha/beta fold hydrolase</fullName>
    </submittedName>
</protein>
<comment type="caution">
    <text evidence="2">The sequence shown here is derived from an EMBL/GenBank/DDBJ whole genome shotgun (WGS) entry which is preliminary data.</text>
</comment>
<evidence type="ECO:0000259" key="1">
    <source>
        <dbReference type="Pfam" id="PF00561"/>
    </source>
</evidence>
<dbReference type="PANTHER" id="PTHR36837">
    <property type="entry name" value="POLY(3-HYDROXYALKANOATE) POLYMERASE SUBUNIT PHAC"/>
    <property type="match status" value="1"/>
</dbReference>
<evidence type="ECO:0000313" key="2">
    <source>
        <dbReference type="EMBL" id="NMN96706.1"/>
    </source>
</evidence>
<dbReference type="Proteomes" id="UP000535543">
    <property type="component" value="Unassembled WGS sequence"/>
</dbReference>
<proteinExistence type="predicted"/>
<accession>A0A848KG20</accession>
<dbReference type="Pfam" id="PF00561">
    <property type="entry name" value="Abhydrolase_1"/>
    <property type="match status" value="1"/>
</dbReference>
<evidence type="ECO:0000313" key="3">
    <source>
        <dbReference type="Proteomes" id="UP000535543"/>
    </source>
</evidence>
<dbReference type="InterPro" id="IPR000073">
    <property type="entry name" value="AB_hydrolase_1"/>
</dbReference>
<dbReference type="Gene3D" id="3.40.50.1820">
    <property type="entry name" value="alpha/beta hydrolase"/>
    <property type="match status" value="1"/>
</dbReference>
<dbReference type="AlphaFoldDB" id="A0A848KG20"/>
<feature type="domain" description="AB hydrolase-1" evidence="1">
    <location>
        <begin position="69"/>
        <end position="179"/>
    </location>
</feature>
<name>A0A848KG20_9NOCA</name>
<gene>
    <name evidence="2" type="ORF">FGL95_16840</name>
</gene>
<sequence>MVEIAALPEDLLRSIKHDVNRSRLRAKNALKVIAGSGPPSGTSPKDTIWSFGDIQLWRYRSDRRTHRTPLLIVHSLVTRSYVFDLSPGNSFVEYMLDRGFDVYLVDWGTPDERAAHYDFGTYCGQFIPEIVRATVDASDDDEVVILGYCLGGLLSLLYAAANVGDPIRALAVMATPVNFRHMGVIGKMLHGGRVSPQSLLDHTGNVPSDAVRDSFRMMQPSVEITGYADLWQHLWNDEFVAGYQIMTRWGTDHIPLAGGLVIELARMIQSDEIANGRVVLGGREVTLRDICVPFLGIIAERDHLVPRAATEGVADMVGSEDSTELVLPAGHVGVFLGRSAQKKCLPAITEWIEKQMETR</sequence>
<dbReference type="InterPro" id="IPR029058">
    <property type="entry name" value="AB_hydrolase_fold"/>
</dbReference>
<reference evidence="2 3" key="1">
    <citation type="submission" date="2019-05" db="EMBL/GenBank/DDBJ databases">
        <authorList>
            <person name="Lee S.D."/>
        </authorList>
    </citation>
    <scope>NUCLEOTIDE SEQUENCE [LARGE SCALE GENOMIC DNA]</scope>
    <source>
        <strain evidence="2 3">YC2-7</strain>
    </source>
</reference>
<dbReference type="SUPFAM" id="SSF53474">
    <property type="entry name" value="alpha/beta-Hydrolases"/>
    <property type="match status" value="1"/>
</dbReference>
<dbReference type="PANTHER" id="PTHR36837:SF2">
    <property type="entry name" value="POLY(3-HYDROXYALKANOATE) POLYMERASE SUBUNIT PHAC"/>
    <property type="match status" value="1"/>
</dbReference>
<dbReference type="RefSeq" id="WP_169588879.1">
    <property type="nucleotide sequence ID" value="NZ_VCQU01000005.1"/>
</dbReference>
<organism evidence="2 3">
    <name type="scientific">Antrihabitans stalactiti</name>
    <dbReference type="NCBI Taxonomy" id="2584121"/>
    <lineage>
        <taxon>Bacteria</taxon>
        <taxon>Bacillati</taxon>
        <taxon>Actinomycetota</taxon>
        <taxon>Actinomycetes</taxon>
        <taxon>Mycobacteriales</taxon>
        <taxon>Nocardiaceae</taxon>
        <taxon>Antrihabitans</taxon>
    </lineage>
</organism>
<keyword evidence="2" id="KW-0378">Hydrolase</keyword>
<dbReference type="EMBL" id="VCQU01000005">
    <property type="protein sequence ID" value="NMN96706.1"/>
    <property type="molecule type" value="Genomic_DNA"/>
</dbReference>